<proteinExistence type="inferred from homology"/>
<dbReference type="Gene3D" id="3.30.1140.32">
    <property type="entry name" value="Ribosomal protein S3, C-terminal domain"/>
    <property type="match status" value="1"/>
</dbReference>
<dbReference type="CDD" id="cd02412">
    <property type="entry name" value="KH-II_30S_S3"/>
    <property type="match status" value="1"/>
</dbReference>
<dbReference type="GO" id="GO:0003735">
    <property type="term" value="F:structural constituent of ribosome"/>
    <property type="evidence" value="ECO:0007669"/>
    <property type="project" value="InterPro"/>
</dbReference>
<accession>F0QR42</accession>
<dbReference type="InterPro" id="IPR015946">
    <property type="entry name" value="KH_dom-like_a/b"/>
</dbReference>
<dbReference type="Proteomes" id="UP000007484">
    <property type="component" value="Chromosome"/>
</dbReference>
<dbReference type="InterPro" id="IPR005704">
    <property type="entry name" value="Ribosomal_uS3_bac-typ"/>
</dbReference>
<sequence>MGQKSNPNCVRLGFNKNWLSRWNSPDRKHAALWILEDEKIRKFLNKECRDGILAQIEIDRFINLQGVWTLSITLHLIEIGLYNHGETKNKLVRMLRRLTNKKWEINLIFLELKNPGVSSIVLANEVVELLEARTPLRMVMKKTIKKAMYSGARGVKIQVSGRINGADMARIESCTEGEIPCSTLRADIEYCYRVARTTYGVLGVKVWVNRGLYFGSYFAPMPDRVRVYRDETGKYLISQGN</sequence>
<dbReference type="EMBL" id="CP002525">
    <property type="protein sequence ID" value="ADX97962.1"/>
    <property type="molecule type" value="Genomic_DNA"/>
</dbReference>
<keyword evidence="3 5" id="KW-0689">Ribosomal protein</keyword>
<evidence type="ECO:0000256" key="4">
    <source>
        <dbReference type="ARBA" id="ARBA00023274"/>
    </source>
</evidence>
<dbReference type="NCBIfam" id="TIGR01009">
    <property type="entry name" value="rpsC_bact"/>
    <property type="match status" value="1"/>
</dbReference>
<comment type="similarity">
    <text evidence="1 5 6">Belongs to the universal ribosomal protein uS3 family.</text>
</comment>
<dbReference type="SUPFAM" id="SSF54814">
    <property type="entry name" value="Prokaryotic type KH domain (KH-domain type II)"/>
    <property type="match status" value="1"/>
</dbReference>
<dbReference type="Gene3D" id="3.30.300.20">
    <property type="match status" value="1"/>
</dbReference>
<evidence type="ECO:0000256" key="3">
    <source>
        <dbReference type="ARBA" id="ARBA00022980"/>
    </source>
</evidence>
<dbReference type="Pfam" id="PF00189">
    <property type="entry name" value="Ribosomal_S3_C"/>
    <property type="match status" value="1"/>
</dbReference>
<dbReference type="STRING" id="768700.MSU_0426"/>
<evidence type="ECO:0000256" key="1">
    <source>
        <dbReference type="ARBA" id="ARBA00010761"/>
    </source>
</evidence>
<dbReference type="HOGENOM" id="CLU_058591_0_2_14"/>
<dbReference type="HAMAP" id="MF_01309_B">
    <property type="entry name" value="Ribosomal_uS3_B"/>
    <property type="match status" value="1"/>
</dbReference>
<keyword evidence="4 5" id="KW-0687">Ribonucleoprotein</keyword>
<evidence type="ECO:0000256" key="2">
    <source>
        <dbReference type="ARBA" id="ARBA00022884"/>
    </source>
</evidence>
<dbReference type="KEGG" id="mss:MSU_0426"/>
<protein>
    <recommendedName>
        <fullName evidence="5">Small ribosomal subunit protein uS3</fullName>
    </recommendedName>
</protein>
<evidence type="ECO:0000313" key="9">
    <source>
        <dbReference type="Proteomes" id="UP000007484"/>
    </source>
</evidence>
<dbReference type="GO" id="GO:0006412">
    <property type="term" value="P:translation"/>
    <property type="evidence" value="ECO:0007669"/>
    <property type="project" value="UniProtKB-UniRule"/>
</dbReference>
<keyword evidence="2" id="KW-0694">RNA-binding</keyword>
<dbReference type="InterPro" id="IPR018280">
    <property type="entry name" value="Ribosomal_uS3_CS"/>
</dbReference>
<organism evidence="8 9">
    <name type="scientific">Mycoplasma suis (strain Illinois)</name>
    <dbReference type="NCBI Taxonomy" id="768700"/>
    <lineage>
        <taxon>Bacteria</taxon>
        <taxon>Bacillati</taxon>
        <taxon>Mycoplasmatota</taxon>
        <taxon>Mollicutes</taxon>
        <taxon>Mycoplasmataceae</taxon>
        <taxon>Mycoplasma</taxon>
    </lineage>
</organism>
<evidence type="ECO:0000259" key="7">
    <source>
        <dbReference type="Pfam" id="PF00189"/>
    </source>
</evidence>
<evidence type="ECO:0000256" key="5">
    <source>
        <dbReference type="HAMAP-Rule" id="MF_01309"/>
    </source>
</evidence>
<dbReference type="InterPro" id="IPR009019">
    <property type="entry name" value="KH_sf_prok-type"/>
</dbReference>
<dbReference type="InterPro" id="IPR001351">
    <property type="entry name" value="Ribosomal_uS3_C"/>
</dbReference>
<dbReference type="AlphaFoldDB" id="F0QR42"/>
<comment type="function">
    <text evidence="5">Binds the lower part of the 30S subunit head. Binds mRNA in the 70S ribosome, positioning it for translation.</text>
</comment>
<name>F0QR42_MYCSL</name>
<dbReference type="InterPro" id="IPR036419">
    <property type="entry name" value="Ribosomal_S3_C_sf"/>
</dbReference>
<keyword evidence="9" id="KW-1185">Reference proteome</keyword>
<dbReference type="InterPro" id="IPR057258">
    <property type="entry name" value="Ribosomal_uS3"/>
</dbReference>
<dbReference type="GO" id="GO:0022627">
    <property type="term" value="C:cytosolic small ribosomal subunit"/>
    <property type="evidence" value="ECO:0007669"/>
    <property type="project" value="TreeGrafter"/>
</dbReference>
<dbReference type="PANTHER" id="PTHR11760">
    <property type="entry name" value="30S/40S RIBOSOMAL PROTEIN S3"/>
    <property type="match status" value="1"/>
</dbReference>
<evidence type="ECO:0000313" key="8">
    <source>
        <dbReference type="EMBL" id="ADX97962.1"/>
    </source>
</evidence>
<dbReference type="PROSITE" id="PS00548">
    <property type="entry name" value="RIBOSOMAL_S3"/>
    <property type="match status" value="1"/>
</dbReference>
<feature type="domain" description="Small ribosomal subunit protein uS3 C-terminal" evidence="7">
    <location>
        <begin position="128"/>
        <end position="208"/>
    </location>
</feature>
<dbReference type="SUPFAM" id="SSF54821">
    <property type="entry name" value="Ribosomal protein S3 C-terminal domain"/>
    <property type="match status" value="1"/>
</dbReference>
<dbReference type="PANTHER" id="PTHR11760:SF19">
    <property type="entry name" value="SMALL RIBOSOMAL SUBUNIT PROTEIN US3C"/>
    <property type="match status" value="1"/>
</dbReference>
<reference evidence="8 9" key="1">
    <citation type="journal article" date="2011" name="J. Bacteriol.">
        <title>Complete genome sequences of two hemotropic Mycoplasmas, Mycoplasma haemofelis strain Ohio2 and Mycoplasma suis strain Illinois.</title>
        <authorList>
            <person name="Messick J.B."/>
            <person name="Santos A.P."/>
            <person name="Guimaraes A.M."/>
        </authorList>
    </citation>
    <scope>NUCLEOTIDE SEQUENCE [LARGE SCALE GENOMIC DNA]</scope>
    <source>
        <strain evidence="8 9">Illinois</strain>
    </source>
</reference>
<gene>
    <name evidence="5 8" type="primary">rpsC</name>
    <name evidence="8" type="ordered locus">MSU_0426</name>
</gene>
<evidence type="ECO:0000256" key="6">
    <source>
        <dbReference type="RuleBase" id="RU003624"/>
    </source>
</evidence>
<dbReference type="RefSeq" id="WP_013609849.1">
    <property type="nucleotide sequence ID" value="NC_015155.1"/>
</dbReference>
<comment type="subunit">
    <text evidence="5">Part of the 30S ribosomal subunit. Forms a tight complex with proteins S10 and S14.</text>
</comment>
<dbReference type="GO" id="GO:0003729">
    <property type="term" value="F:mRNA binding"/>
    <property type="evidence" value="ECO:0007669"/>
    <property type="project" value="UniProtKB-UniRule"/>
</dbReference>